<dbReference type="AlphaFoldDB" id="A0A852ZT92"/>
<sequence>MTRRTSPLHRAAALCVATAATGLLLTGCSSQSEPAASDRDASPVASPDASPGSDASSPSPAAPPPAELREFYEQQVDWKPCDEADQGGETFECATVRVPLDYDEPAADSIELALLRSRATGDRLGSLLVNPGGPGASAIEYARYAATGYPEEITSRYDIVGVDPRGVGQSTPVTCLSDAEMDEWAAVDLTPDDDTETRALQESNSEFAAACEANSGELLPHVGTADAARDMDVVRALLGEERLTYVGASYGTFLGATYAELFPQRVGRFVLDGAVDPALTSLEASLGQTAGFETAFDAFAEDCAARGEECPLGTSPEEIETTLDDFLAGVDASPLPTGEERDLTESLATVGVIAAMYNEADWEILRAALTQAIDDGDGSILLRLADLYYGRDSGGEYDNSMAANSAVNCVDQPSAAEAPEDVRQTLPRFEEESVVFGPSLAWMTLTCADWPAEPVGSSGALTAEGAAPILVVGTTRDPATPYAWAEALADQLSSGRLLTYDGDGHTAYARGDACVDDAIDAYLLDGTLPPEGTVC</sequence>
<dbReference type="Gene3D" id="3.40.50.1820">
    <property type="entry name" value="alpha/beta hydrolase"/>
    <property type="match status" value="1"/>
</dbReference>
<keyword evidence="2 5" id="KW-0732">Signal</keyword>
<dbReference type="InterPro" id="IPR000073">
    <property type="entry name" value="AB_hydrolase_1"/>
</dbReference>
<dbReference type="InterPro" id="IPR013595">
    <property type="entry name" value="Pept_S33_TAP-like_C"/>
</dbReference>
<evidence type="ECO:0000256" key="5">
    <source>
        <dbReference type="SAM" id="SignalP"/>
    </source>
</evidence>
<feature type="domain" description="Peptidase S33 tripeptidyl aminopeptidase-like C-terminal" evidence="7">
    <location>
        <begin position="435"/>
        <end position="535"/>
    </location>
</feature>
<dbReference type="InterPro" id="IPR051601">
    <property type="entry name" value="Serine_prot/Carboxylest_S33"/>
</dbReference>
<reference evidence="8 9" key="1">
    <citation type="submission" date="2020-07" db="EMBL/GenBank/DDBJ databases">
        <title>Sequencing the genomes of 1000 actinobacteria strains.</title>
        <authorList>
            <person name="Klenk H.-P."/>
        </authorList>
    </citation>
    <scope>NUCLEOTIDE SEQUENCE [LARGE SCALE GENOMIC DNA]</scope>
    <source>
        <strain evidence="8 9">DSM 42178</strain>
    </source>
</reference>
<protein>
    <submittedName>
        <fullName evidence="8">Pimeloyl-ACP methyl ester carboxylesterase</fullName>
    </submittedName>
</protein>
<keyword evidence="9" id="KW-1185">Reference proteome</keyword>
<evidence type="ECO:0000313" key="8">
    <source>
        <dbReference type="EMBL" id="NYI05636.1"/>
    </source>
</evidence>
<dbReference type="GO" id="GO:0016787">
    <property type="term" value="F:hydrolase activity"/>
    <property type="evidence" value="ECO:0007669"/>
    <property type="project" value="UniProtKB-KW"/>
</dbReference>
<dbReference type="PANTHER" id="PTHR43248">
    <property type="entry name" value="2-SUCCINYL-6-HYDROXY-2,4-CYCLOHEXADIENE-1-CARBOXYLATE SYNTHASE"/>
    <property type="match status" value="1"/>
</dbReference>
<comment type="caution">
    <text evidence="8">The sequence shown here is derived from an EMBL/GenBank/DDBJ whole genome shotgun (WGS) entry which is preliminary data.</text>
</comment>
<gene>
    <name evidence="8" type="ORF">FHU37_002579</name>
</gene>
<dbReference type="EMBL" id="JACBZD010000001">
    <property type="protein sequence ID" value="NYI05636.1"/>
    <property type="molecule type" value="Genomic_DNA"/>
</dbReference>
<name>A0A852ZT92_9ACTN</name>
<feature type="chain" id="PRO_5039037567" evidence="5">
    <location>
        <begin position="20"/>
        <end position="535"/>
    </location>
</feature>
<feature type="compositionally biased region" description="Low complexity" evidence="4">
    <location>
        <begin position="42"/>
        <end position="59"/>
    </location>
</feature>
<dbReference type="RefSeq" id="WP_246449850.1">
    <property type="nucleotide sequence ID" value="NZ_JACBZD010000001.1"/>
</dbReference>
<proteinExistence type="inferred from homology"/>
<feature type="domain" description="AB hydrolase-1" evidence="6">
    <location>
        <begin position="127"/>
        <end position="306"/>
    </location>
</feature>
<evidence type="ECO:0000313" key="9">
    <source>
        <dbReference type="Proteomes" id="UP000567795"/>
    </source>
</evidence>
<comment type="similarity">
    <text evidence="1">Belongs to the peptidase S33 family.</text>
</comment>
<organism evidence="8 9">
    <name type="scientific">Allostreptomyces psammosilenae</name>
    <dbReference type="NCBI Taxonomy" id="1892865"/>
    <lineage>
        <taxon>Bacteria</taxon>
        <taxon>Bacillati</taxon>
        <taxon>Actinomycetota</taxon>
        <taxon>Actinomycetes</taxon>
        <taxon>Kitasatosporales</taxon>
        <taxon>Streptomycetaceae</taxon>
        <taxon>Allostreptomyces</taxon>
    </lineage>
</organism>
<evidence type="ECO:0000259" key="6">
    <source>
        <dbReference type="Pfam" id="PF00561"/>
    </source>
</evidence>
<accession>A0A852ZT92</accession>
<dbReference type="InterPro" id="IPR029058">
    <property type="entry name" value="AB_hydrolase_fold"/>
</dbReference>
<evidence type="ECO:0000256" key="3">
    <source>
        <dbReference type="ARBA" id="ARBA00022801"/>
    </source>
</evidence>
<evidence type="ECO:0000259" key="7">
    <source>
        <dbReference type="Pfam" id="PF08386"/>
    </source>
</evidence>
<dbReference type="Pfam" id="PF00561">
    <property type="entry name" value="Abhydrolase_1"/>
    <property type="match status" value="1"/>
</dbReference>
<dbReference type="Pfam" id="PF08386">
    <property type="entry name" value="Abhydrolase_4"/>
    <property type="match status" value="1"/>
</dbReference>
<evidence type="ECO:0000256" key="1">
    <source>
        <dbReference type="ARBA" id="ARBA00010088"/>
    </source>
</evidence>
<keyword evidence="3" id="KW-0378">Hydrolase</keyword>
<evidence type="ECO:0000256" key="2">
    <source>
        <dbReference type="ARBA" id="ARBA00022729"/>
    </source>
</evidence>
<dbReference type="PANTHER" id="PTHR43248:SF29">
    <property type="entry name" value="TRIPEPTIDYL AMINOPEPTIDASE"/>
    <property type="match status" value="1"/>
</dbReference>
<evidence type="ECO:0000256" key="4">
    <source>
        <dbReference type="SAM" id="MobiDB-lite"/>
    </source>
</evidence>
<feature type="region of interest" description="Disordered" evidence="4">
    <location>
        <begin position="29"/>
        <end position="65"/>
    </location>
</feature>
<dbReference type="SUPFAM" id="SSF53474">
    <property type="entry name" value="alpha/beta-Hydrolases"/>
    <property type="match status" value="1"/>
</dbReference>
<dbReference type="PROSITE" id="PS51257">
    <property type="entry name" value="PROKAR_LIPOPROTEIN"/>
    <property type="match status" value="1"/>
</dbReference>
<feature type="signal peptide" evidence="5">
    <location>
        <begin position="1"/>
        <end position="19"/>
    </location>
</feature>
<dbReference type="Proteomes" id="UP000567795">
    <property type="component" value="Unassembled WGS sequence"/>
</dbReference>